<evidence type="ECO:0000313" key="5">
    <source>
        <dbReference type="Proteomes" id="UP000005713"/>
    </source>
</evidence>
<feature type="chain" id="PRO_5002655040" evidence="3">
    <location>
        <begin position="27"/>
        <end position="399"/>
    </location>
</feature>
<dbReference type="InterPro" id="IPR050465">
    <property type="entry name" value="UPF0194_transport"/>
</dbReference>
<reference evidence="4 5" key="1">
    <citation type="submission" date="2006-06" db="EMBL/GenBank/DDBJ databases">
        <authorList>
            <person name="Moran M.A."/>
            <person name="Ferriera S."/>
            <person name="Johnson J."/>
            <person name="Kravitz S."/>
            <person name="Beeson K."/>
            <person name="Sutton G."/>
            <person name="Rogers Y.-H."/>
            <person name="Friedman R."/>
            <person name="Frazier M."/>
            <person name="Venter J.C."/>
        </authorList>
    </citation>
    <scope>NUCLEOTIDE SEQUENCE [LARGE SCALE GENOMIC DNA]</scope>
    <source>
        <strain evidence="4 5">E-37</strain>
    </source>
</reference>
<evidence type="ECO:0000256" key="2">
    <source>
        <dbReference type="ARBA" id="ARBA00023054"/>
    </source>
</evidence>
<evidence type="ECO:0000313" key="4">
    <source>
        <dbReference type="EMBL" id="EBA07740.1"/>
    </source>
</evidence>
<dbReference type="RefSeq" id="WP_005860211.1">
    <property type="nucleotide sequence ID" value="NZ_AAYA01000008.1"/>
</dbReference>
<dbReference type="Proteomes" id="UP000005713">
    <property type="component" value="Unassembled WGS sequence"/>
</dbReference>
<dbReference type="Gene3D" id="2.40.30.170">
    <property type="match status" value="1"/>
</dbReference>
<evidence type="ECO:0000256" key="3">
    <source>
        <dbReference type="SAM" id="SignalP"/>
    </source>
</evidence>
<sequence length="399" mass="42756">MTPIFRRICQTLAVGTALATGAAALAQTATEWPVEVVRLDPVSAPQESYVGTVRARDMYGLSYGTTGCIVAISEDAKRMQVAKAGQVLVELDDQHSQLALKTAQARLDDLRAAVEERQLAVTASENDDRRRAEDKAFVAKEFERNQAMFRRGLINETTMEAVESRMMDATFAAEQAKEAMASARSAKARAEIAVGIGELELRTAEINHEDLQLVAPFDGVMIGFEPSVGACVADGALAGQIYDPSRKSVDVYVLISRLSAQDATGVSRGAEVTVRRGNGQTCGGVITRIDTEADLESQYVQTTIDVDETCAPELFLNEAVAVEMASAPDAFRLPETALLDGAVYIVNEERETLESMAADIVSREDGAVVVRLPGMAGRLAVVDAMSEGVDAMLDTSEPS</sequence>
<proteinExistence type="predicted"/>
<evidence type="ECO:0000256" key="1">
    <source>
        <dbReference type="ARBA" id="ARBA00004196"/>
    </source>
</evidence>
<keyword evidence="3" id="KW-0732">Signal</keyword>
<dbReference type="Gene3D" id="2.40.50.100">
    <property type="match status" value="1"/>
</dbReference>
<dbReference type="OrthoDB" id="7847331at2"/>
<comment type="caution">
    <text evidence="4">The sequence shown here is derived from an EMBL/GenBank/DDBJ whole genome shotgun (WGS) entry which is preliminary data.</text>
</comment>
<dbReference type="EMBL" id="AAYA01000008">
    <property type="protein sequence ID" value="EBA07740.1"/>
    <property type="molecule type" value="Genomic_DNA"/>
</dbReference>
<feature type="signal peptide" evidence="3">
    <location>
        <begin position="1"/>
        <end position="26"/>
    </location>
</feature>
<comment type="subcellular location">
    <subcellularLocation>
        <location evidence="1">Cell envelope</location>
    </subcellularLocation>
</comment>
<protein>
    <submittedName>
        <fullName evidence="4">Secretion protein HlyD</fullName>
    </submittedName>
</protein>
<gene>
    <name evidence="4" type="ORF">SSE37_14178</name>
</gene>
<dbReference type="AlphaFoldDB" id="A3K5D9"/>
<keyword evidence="5" id="KW-1185">Reference proteome</keyword>
<keyword evidence="2" id="KW-0175">Coiled coil</keyword>
<organism evidence="4 5">
    <name type="scientific">Sagittula stellata (strain ATCC 700073 / DSM 11524 / E-37)</name>
    <dbReference type="NCBI Taxonomy" id="388399"/>
    <lineage>
        <taxon>Bacteria</taxon>
        <taxon>Pseudomonadati</taxon>
        <taxon>Pseudomonadota</taxon>
        <taxon>Alphaproteobacteria</taxon>
        <taxon>Rhodobacterales</taxon>
        <taxon>Roseobacteraceae</taxon>
        <taxon>Sagittula</taxon>
    </lineage>
</organism>
<dbReference type="PANTHER" id="PTHR32347">
    <property type="entry name" value="EFFLUX SYSTEM COMPONENT YKNX-RELATED"/>
    <property type="match status" value="1"/>
</dbReference>
<dbReference type="GO" id="GO:0030313">
    <property type="term" value="C:cell envelope"/>
    <property type="evidence" value="ECO:0007669"/>
    <property type="project" value="UniProtKB-SubCell"/>
</dbReference>
<dbReference type="PANTHER" id="PTHR32347:SF23">
    <property type="entry name" value="BLL5650 PROTEIN"/>
    <property type="match status" value="1"/>
</dbReference>
<name>A3K5D9_SAGS3</name>
<dbReference type="eggNOG" id="COG0845">
    <property type="taxonomic scope" value="Bacteria"/>
</dbReference>
<accession>A3K5D9</accession>
<dbReference type="Gene3D" id="1.10.287.470">
    <property type="entry name" value="Helix hairpin bin"/>
    <property type="match status" value="1"/>
</dbReference>